<feature type="transmembrane region" description="Helical" evidence="5">
    <location>
        <begin position="119"/>
        <end position="152"/>
    </location>
</feature>
<evidence type="ECO:0000313" key="8">
    <source>
        <dbReference type="Proteomes" id="UP000627838"/>
    </source>
</evidence>
<evidence type="ECO:0000256" key="2">
    <source>
        <dbReference type="ARBA" id="ARBA00022692"/>
    </source>
</evidence>
<feature type="transmembrane region" description="Helical" evidence="5">
    <location>
        <begin position="76"/>
        <end position="98"/>
    </location>
</feature>
<dbReference type="InterPro" id="IPR012551">
    <property type="entry name" value="DUF1707_SHOCT-like"/>
</dbReference>
<dbReference type="Pfam" id="PF08044">
    <property type="entry name" value="DUF1707"/>
    <property type="match status" value="1"/>
</dbReference>
<keyword evidence="8" id="KW-1185">Reference proteome</keyword>
<dbReference type="Proteomes" id="UP000627838">
    <property type="component" value="Unassembled WGS sequence"/>
</dbReference>
<gene>
    <name evidence="7" type="ORF">H4W34_007811</name>
</gene>
<keyword evidence="3 5" id="KW-1133">Transmembrane helix</keyword>
<dbReference type="InterPro" id="IPR019109">
    <property type="entry name" value="MamF_MmsF"/>
</dbReference>
<dbReference type="RefSeq" id="WP_192763752.1">
    <property type="nucleotide sequence ID" value="NZ_JADBDZ010000001.1"/>
</dbReference>
<feature type="domain" description="DUF1707" evidence="6">
    <location>
        <begin position="8"/>
        <end position="59"/>
    </location>
</feature>
<comment type="caution">
    <text evidence="7">The sequence shown here is derived from an EMBL/GenBank/DDBJ whole genome shotgun (WGS) entry which is preliminary data.</text>
</comment>
<keyword evidence="2 5" id="KW-0812">Transmembrane</keyword>
<evidence type="ECO:0000259" key="6">
    <source>
        <dbReference type="Pfam" id="PF08044"/>
    </source>
</evidence>
<accession>A0ABR9K5U8</accession>
<dbReference type="PANTHER" id="PTHR40763">
    <property type="entry name" value="MEMBRANE PROTEIN-RELATED"/>
    <property type="match status" value="1"/>
</dbReference>
<organism evidence="7 8">
    <name type="scientific">Actinomadura algeriensis</name>
    <dbReference type="NCBI Taxonomy" id="1679523"/>
    <lineage>
        <taxon>Bacteria</taxon>
        <taxon>Bacillati</taxon>
        <taxon>Actinomycetota</taxon>
        <taxon>Actinomycetes</taxon>
        <taxon>Streptosporangiales</taxon>
        <taxon>Thermomonosporaceae</taxon>
        <taxon>Actinomadura</taxon>
    </lineage>
</organism>
<proteinExistence type="predicted"/>
<protein>
    <submittedName>
        <fullName evidence="7">Tic20 family protein</fullName>
    </submittedName>
</protein>
<dbReference type="Pfam" id="PF09685">
    <property type="entry name" value="MamF_MmsF"/>
    <property type="match status" value="1"/>
</dbReference>
<sequence length="166" mass="17979">MESTQGHLRVSDAEREPVLGRLKDAFAEGRIDHDEFDMRTQLVLTAKTRDDLAAVTGDLAPAPAVAGPDPGGDDRVAAALAHGLAAWTLFVGPLVVMLTRGRRSEYVRRQAAEAVNLQVTLLLITIVTFGVGGMLYAVTWIASIVAAIYALAGRPFRYPWILRLVK</sequence>
<evidence type="ECO:0000256" key="3">
    <source>
        <dbReference type="ARBA" id="ARBA00022989"/>
    </source>
</evidence>
<dbReference type="PANTHER" id="PTHR40763:SF5">
    <property type="entry name" value="MEMBRANE PROTEIN"/>
    <property type="match status" value="1"/>
</dbReference>
<dbReference type="EMBL" id="JADBDZ010000001">
    <property type="protein sequence ID" value="MBE1537978.1"/>
    <property type="molecule type" value="Genomic_DNA"/>
</dbReference>
<name>A0ABR9K5U8_9ACTN</name>
<comment type="subcellular location">
    <subcellularLocation>
        <location evidence="1">Membrane</location>
        <topology evidence="1">Multi-pass membrane protein</topology>
    </subcellularLocation>
</comment>
<reference evidence="7 8" key="1">
    <citation type="submission" date="2020-10" db="EMBL/GenBank/DDBJ databases">
        <title>Sequencing the genomes of 1000 actinobacteria strains.</title>
        <authorList>
            <person name="Klenk H.-P."/>
        </authorList>
    </citation>
    <scope>NUCLEOTIDE SEQUENCE [LARGE SCALE GENOMIC DNA]</scope>
    <source>
        <strain evidence="7 8">DSM 46744</strain>
    </source>
</reference>
<evidence type="ECO:0000256" key="1">
    <source>
        <dbReference type="ARBA" id="ARBA00004141"/>
    </source>
</evidence>
<evidence type="ECO:0000256" key="4">
    <source>
        <dbReference type="ARBA" id="ARBA00023136"/>
    </source>
</evidence>
<evidence type="ECO:0000256" key="5">
    <source>
        <dbReference type="SAM" id="Phobius"/>
    </source>
</evidence>
<evidence type="ECO:0000313" key="7">
    <source>
        <dbReference type="EMBL" id="MBE1537978.1"/>
    </source>
</evidence>
<keyword evidence="4 5" id="KW-0472">Membrane</keyword>